<sequence length="250" mass="29450">MPRYIKRIWAGDVYEAKEYFSPRERGISCERAAAENVSPEKMAEYNCLEARRKCARMVNANFRQGDLFLTLTFRERAGVETALRLFRNFISRLKRLRKRKGYAELKYLYVVESRRKREHIHVLINKMDLSMKELSEVWGLGRVMVSILEPGGDYTGLAYYITKENYKEYGKRWSGSRNLEKPKVKVTLVSEEKKTKRLRIPKNYKIIEEVQYFSEITGHTRYIRAVRIGGEDYGSGKEREPHMEHTDGEG</sequence>
<organism evidence="2 3">
    <name type="scientific">Anaerotignum lactatifermentans</name>
    <dbReference type="NCBI Taxonomy" id="160404"/>
    <lineage>
        <taxon>Bacteria</taxon>
        <taxon>Bacillati</taxon>
        <taxon>Bacillota</taxon>
        <taxon>Clostridia</taxon>
        <taxon>Lachnospirales</taxon>
        <taxon>Anaerotignaceae</taxon>
        <taxon>Anaerotignum</taxon>
    </lineage>
</organism>
<reference evidence="2 3" key="1">
    <citation type="journal article" date="2021" name="Sci. Rep.">
        <title>The distribution of antibiotic resistance genes in chicken gut microbiota commensals.</title>
        <authorList>
            <person name="Juricova H."/>
            <person name="Matiasovicova J."/>
            <person name="Kubasova T."/>
            <person name="Cejkova D."/>
            <person name="Rychlik I."/>
        </authorList>
    </citation>
    <scope>NUCLEOTIDE SEQUENCE [LARGE SCALE GENOMIC DNA]</scope>
    <source>
        <strain evidence="2 3">An431b</strain>
    </source>
</reference>
<evidence type="ECO:0000313" key="2">
    <source>
        <dbReference type="EMBL" id="MBM6878588.1"/>
    </source>
</evidence>
<keyword evidence="3" id="KW-1185">Reference proteome</keyword>
<feature type="domain" description="Replication-associated protein ORF2/G2P" evidence="1">
    <location>
        <begin position="67"/>
        <end position="164"/>
    </location>
</feature>
<dbReference type="Proteomes" id="UP000729290">
    <property type="component" value="Unassembled WGS sequence"/>
</dbReference>
<evidence type="ECO:0000313" key="3">
    <source>
        <dbReference type="Proteomes" id="UP000729290"/>
    </source>
</evidence>
<name>A0ABS2GDH4_9FIRM</name>
<gene>
    <name evidence="2" type="ORF">H9X83_10535</name>
</gene>
<dbReference type="RefSeq" id="WP_205134293.1">
    <property type="nucleotide sequence ID" value="NZ_JACSNT010000015.1"/>
</dbReference>
<dbReference type="InterPro" id="IPR056906">
    <property type="entry name" value="ORF2/G2P_dom"/>
</dbReference>
<protein>
    <recommendedName>
        <fullName evidence="1">Replication-associated protein ORF2/G2P domain-containing protein</fullName>
    </recommendedName>
</protein>
<proteinExistence type="predicted"/>
<dbReference type="Pfam" id="PF23343">
    <property type="entry name" value="REP_ORF2-G2P"/>
    <property type="match status" value="1"/>
</dbReference>
<evidence type="ECO:0000259" key="1">
    <source>
        <dbReference type="Pfam" id="PF23343"/>
    </source>
</evidence>
<accession>A0ABS2GDH4</accession>
<comment type="caution">
    <text evidence="2">The sequence shown here is derived from an EMBL/GenBank/DDBJ whole genome shotgun (WGS) entry which is preliminary data.</text>
</comment>
<dbReference type="EMBL" id="JACSNV010000017">
    <property type="protein sequence ID" value="MBM6878588.1"/>
    <property type="molecule type" value="Genomic_DNA"/>
</dbReference>